<keyword evidence="3" id="KW-0808">Transferase</keyword>
<evidence type="ECO:0000256" key="11">
    <source>
        <dbReference type="SAM" id="Phobius"/>
    </source>
</evidence>
<evidence type="ECO:0000256" key="2">
    <source>
        <dbReference type="ARBA" id="ARBA00022527"/>
    </source>
</evidence>
<feature type="domain" description="UBA" evidence="13">
    <location>
        <begin position="289"/>
        <end position="329"/>
    </location>
</feature>
<dbReference type="InterPro" id="IPR011009">
    <property type="entry name" value="Kinase-like_dom_sf"/>
</dbReference>
<dbReference type="InterPro" id="IPR008271">
    <property type="entry name" value="Ser/Thr_kinase_AS"/>
</dbReference>
<evidence type="ECO:0000256" key="7">
    <source>
        <dbReference type="ARBA" id="ARBA00047899"/>
    </source>
</evidence>
<evidence type="ECO:0000256" key="8">
    <source>
        <dbReference type="ARBA" id="ARBA00048679"/>
    </source>
</evidence>
<reference evidence="14" key="1">
    <citation type="submission" date="2025-08" db="UniProtKB">
        <authorList>
            <consortium name="Ensembl"/>
        </authorList>
    </citation>
    <scope>IDENTIFICATION</scope>
</reference>
<feature type="region of interest" description="Disordered" evidence="10">
    <location>
        <begin position="569"/>
        <end position="588"/>
    </location>
</feature>
<dbReference type="GO" id="GO:0005524">
    <property type="term" value="F:ATP binding"/>
    <property type="evidence" value="ECO:0007669"/>
    <property type="project" value="UniProtKB-UniRule"/>
</dbReference>
<evidence type="ECO:0000256" key="9">
    <source>
        <dbReference type="PROSITE-ProRule" id="PRU10141"/>
    </source>
</evidence>
<feature type="compositionally biased region" description="Polar residues" evidence="10">
    <location>
        <begin position="342"/>
        <end position="361"/>
    </location>
</feature>
<dbReference type="PANTHER" id="PTHR24346">
    <property type="entry name" value="MAP/MICROTUBULE AFFINITY-REGULATING KINASE"/>
    <property type="match status" value="1"/>
</dbReference>
<dbReference type="PROSITE" id="PS00107">
    <property type="entry name" value="PROTEIN_KINASE_ATP"/>
    <property type="match status" value="1"/>
</dbReference>
<dbReference type="AlphaFoldDB" id="A0A669CUF9"/>
<feature type="region of interest" description="Disordered" evidence="10">
    <location>
        <begin position="342"/>
        <end position="362"/>
    </location>
</feature>
<feature type="binding site" evidence="9">
    <location>
        <position position="55"/>
    </location>
    <ligand>
        <name>ATP</name>
        <dbReference type="ChEBI" id="CHEBI:30616"/>
    </ligand>
</feature>
<dbReference type="GeneTree" id="ENSGT00940000154989"/>
<keyword evidence="6 9" id="KW-0067">ATP-binding</keyword>
<comment type="catalytic activity">
    <reaction evidence="8">
        <text>L-seryl-[protein] + ATP = O-phospho-L-seryl-[protein] + ADP + H(+)</text>
        <dbReference type="Rhea" id="RHEA:17989"/>
        <dbReference type="Rhea" id="RHEA-COMP:9863"/>
        <dbReference type="Rhea" id="RHEA-COMP:11604"/>
        <dbReference type="ChEBI" id="CHEBI:15378"/>
        <dbReference type="ChEBI" id="CHEBI:29999"/>
        <dbReference type="ChEBI" id="CHEBI:30616"/>
        <dbReference type="ChEBI" id="CHEBI:83421"/>
        <dbReference type="ChEBI" id="CHEBI:456216"/>
        <dbReference type="EC" id="2.7.11.1"/>
    </reaction>
</comment>
<evidence type="ECO:0000259" key="13">
    <source>
        <dbReference type="PROSITE" id="PS50030"/>
    </source>
</evidence>
<feature type="region of interest" description="Disordered" evidence="10">
    <location>
        <begin position="745"/>
        <end position="774"/>
    </location>
</feature>
<dbReference type="PANTHER" id="PTHR24346:SF47">
    <property type="entry name" value="SERINE_THREONINE-PROTEIN KINASE SIK2-RELATED"/>
    <property type="match status" value="1"/>
</dbReference>
<dbReference type="Pfam" id="PF00069">
    <property type="entry name" value="Pkinase"/>
    <property type="match status" value="2"/>
</dbReference>
<evidence type="ECO:0000259" key="12">
    <source>
        <dbReference type="PROSITE" id="PS50011"/>
    </source>
</evidence>
<keyword evidence="5" id="KW-0418">Kinase</keyword>
<gene>
    <name evidence="14" type="primary">SIK1</name>
    <name evidence="14" type="synonym">sik1</name>
</gene>
<dbReference type="InterPro" id="IPR017441">
    <property type="entry name" value="Protein_kinase_ATP_BS"/>
</dbReference>
<organism evidence="14 15">
    <name type="scientific">Oreochromis niloticus</name>
    <name type="common">Nile tilapia</name>
    <name type="synonym">Tilapia nilotica</name>
    <dbReference type="NCBI Taxonomy" id="8128"/>
    <lineage>
        <taxon>Eukaryota</taxon>
        <taxon>Metazoa</taxon>
        <taxon>Chordata</taxon>
        <taxon>Craniata</taxon>
        <taxon>Vertebrata</taxon>
        <taxon>Euteleostomi</taxon>
        <taxon>Actinopterygii</taxon>
        <taxon>Neopterygii</taxon>
        <taxon>Teleostei</taxon>
        <taxon>Neoteleostei</taxon>
        <taxon>Acanthomorphata</taxon>
        <taxon>Ovalentaria</taxon>
        <taxon>Cichlomorphae</taxon>
        <taxon>Cichliformes</taxon>
        <taxon>Cichlidae</taxon>
        <taxon>African cichlids</taxon>
        <taxon>Pseudocrenilabrinae</taxon>
        <taxon>Oreochromini</taxon>
        <taxon>Oreochromis</taxon>
    </lineage>
</organism>
<evidence type="ECO:0000256" key="5">
    <source>
        <dbReference type="ARBA" id="ARBA00022777"/>
    </source>
</evidence>
<evidence type="ECO:0000256" key="1">
    <source>
        <dbReference type="ARBA" id="ARBA00012513"/>
    </source>
</evidence>
<dbReference type="Proteomes" id="UP000005207">
    <property type="component" value="Unplaced"/>
</dbReference>
<keyword evidence="4 9" id="KW-0547">Nucleotide-binding</keyword>
<evidence type="ECO:0000256" key="4">
    <source>
        <dbReference type="ARBA" id="ARBA00022741"/>
    </source>
</evidence>
<dbReference type="PROSITE" id="PS50030">
    <property type="entry name" value="UBA"/>
    <property type="match status" value="1"/>
</dbReference>
<accession>A0A669CUF9</accession>
<keyword evidence="11" id="KW-0472">Membrane</keyword>
<keyword evidence="15" id="KW-1185">Reference proteome</keyword>
<dbReference type="SMART" id="SM00220">
    <property type="entry name" value="S_TKc"/>
    <property type="match status" value="1"/>
</dbReference>
<dbReference type="Gene3D" id="1.10.510.10">
    <property type="entry name" value="Transferase(Phosphotransferase) domain 1"/>
    <property type="match status" value="2"/>
</dbReference>
<evidence type="ECO:0000313" key="14">
    <source>
        <dbReference type="Ensembl" id="ENSONIP00000049929.1"/>
    </source>
</evidence>
<proteinExistence type="predicted"/>
<dbReference type="GO" id="GO:0000226">
    <property type="term" value="P:microtubule cytoskeleton organization"/>
    <property type="evidence" value="ECO:0007669"/>
    <property type="project" value="TreeGrafter"/>
</dbReference>
<feature type="compositionally biased region" description="Polar residues" evidence="10">
    <location>
        <begin position="571"/>
        <end position="581"/>
    </location>
</feature>
<keyword evidence="11" id="KW-0812">Transmembrane</keyword>
<sequence length="774" mass="85404">MVIMTETNRGAQSSPAQGRPLQVGFYEIIRTLGKGNFAVVKLARHKVTKTQVAIKIIDKTRLNPSNLEKIYREVQIMKLLNHPHIIKLYQVMETKDMLYIVTEYAKNGEMFDHLTSNGRLSEDEARKKFWQILAAVDYCHRHHIVHRDLKTENLLLDANMNIKLAGKSIIFSVLAGSDDIYIIVITFSFLLFASQSLGVVLYVLVCGSLPFDGASLPELRQRVTEGRFRIPFFMSQDCENLIRKMLVVDPAKRISIAQIKQHRWMMADPSAAHQILSHPLTEYNSNLGDYSEPVLGIMNTLGIDRQRTIESLQSSSYNHFSAIYYLLLERVREHRAQQLSRQCGTWSQRPRSTSDSTSPEVSTIAACSRQRLTVDLLPFQRVVFPVEASLNRLLWNRSISPNSLLETSISEEVRPRDLEEEEATQTLGPLLPPTTTSRRHTLAEVSARFHQCNPPCIVVSPSDGASSDSCLKSSSSPAPTLQAAVGGVATLRASGAEGGALLSAGAPLALSSHLLPQAQGSLPPASFQEGRRASDTSLTQGLKAFRQQLRKNTRTKGLLGLNKIKGLTRQAAPSPSCNRGSRGSLGPALSEHRSMLEEVLHQQRMLQIKHQPQPQVQAPQTGPPQKPLLFLAHQQSPSPPPTTVFASSSMFDNPAQPVLPAQQASVVLQQGPWQQTLETSSTGCSSSPCYSSSLSPVASAAYLLEARLHISQQPHPNHHTGLRQQSAAQGNFPILSKPVMWRMGSVSGTDPDMQELGMSGQQQQQQLSSCVMVK</sequence>
<keyword evidence="11" id="KW-1133">Transmembrane helix</keyword>
<dbReference type="FunFam" id="3.30.200.20:FF:000003">
    <property type="entry name" value="Non-specific serine/threonine protein kinase"/>
    <property type="match status" value="1"/>
</dbReference>
<name>A0A669CUF9_ORENI</name>
<dbReference type="SUPFAM" id="SSF56112">
    <property type="entry name" value="Protein kinase-like (PK-like)"/>
    <property type="match status" value="1"/>
</dbReference>
<dbReference type="InterPro" id="IPR000719">
    <property type="entry name" value="Prot_kinase_dom"/>
</dbReference>
<evidence type="ECO:0000313" key="15">
    <source>
        <dbReference type="Proteomes" id="UP000005207"/>
    </source>
</evidence>
<dbReference type="InterPro" id="IPR057380">
    <property type="entry name" value="UBA_SIK1/2/3"/>
</dbReference>
<dbReference type="Ensembl" id="ENSONIT00000044952.1">
    <property type="protein sequence ID" value="ENSONIP00000049929.1"/>
    <property type="gene ID" value="ENSONIG00000014313.2"/>
</dbReference>
<keyword evidence="2" id="KW-0723">Serine/threonine-protein kinase</keyword>
<dbReference type="EC" id="2.7.11.1" evidence="1"/>
<feature type="domain" description="Protein kinase" evidence="12">
    <location>
        <begin position="26"/>
        <end position="265"/>
    </location>
</feature>
<dbReference type="InterPro" id="IPR015940">
    <property type="entry name" value="UBA"/>
</dbReference>
<protein>
    <recommendedName>
        <fullName evidence="1">non-specific serine/threonine protein kinase</fullName>
        <ecNumber evidence="1">2.7.11.1</ecNumber>
    </recommendedName>
</protein>
<evidence type="ECO:0000256" key="10">
    <source>
        <dbReference type="SAM" id="MobiDB-lite"/>
    </source>
</evidence>
<reference evidence="14" key="2">
    <citation type="submission" date="2025-09" db="UniProtKB">
        <authorList>
            <consortium name="Ensembl"/>
        </authorList>
    </citation>
    <scope>IDENTIFICATION</scope>
</reference>
<comment type="catalytic activity">
    <reaction evidence="7">
        <text>L-threonyl-[protein] + ATP = O-phospho-L-threonyl-[protein] + ADP + H(+)</text>
        <dbReference type="Rhea" id="RHEA:46608"/>
        <dbReference type="Rhea" id="RHEA-COMP:11060"/>
        <dbReference type="Rhea" id="RHEA-COMP:11605"/>
        <dbReference type="ChEBI" id="CHEBI:15378"/>
        <dbReference type="ChEBI" id="CHEBI:30013"/>
        <dbReference type="ChEBI" id="CHEBI:30616"/>
        <dbReference type="ChEBI" id="CHEBI:61977"/>
        <dbReference type="ChEBI" id="CHEBI:456216"/>
        <dbReference type="EC" id="2.7.11.1"/>
    </reaction>
</comment>
<dbReference type="FunFam" id="1.10.510.10:FF:000571">
    <property type="entry name" value="Maternal embryonic leucine zipper kinase"/>
    <property type="match status" value="1"/>
</dbReference>
<dbReference type="PROSITE" id="PS50011">
    <property type="entry name" value="PROTEIN_KINASE_DOM"/>
    <property type="match status" value="1"/>
</dbReference>
<evidence type="ECO:0000256" key="6">
    <source>
        <dbReference type="ARBA" id="ARBA00022840"/>
    </source>
</evidence>
<feature type="transmembrane region" description="Helical" evidence="11">
    <location>
        <begin position="180"/>
        <end position="205"/>
    </location>
</feature>
<evidence type="ECO:0000256" key="3">
    <source>
        <dbReference type="ARBA" id="ARBA00022679"/>
    </source>
</evidence>
<dbReference type="GO" id="GO:0050321">
    <property type="term" value="F:tau-protein kinase activity"/>
    <property type="evidence" value="ECO:0007669"/>
    <property type="project" value="TreeGrafter"/>
</dbReference>
<dbReference type="GO" id="GO:0035556">
    <property type="term" value="P:intracellular signal transduction"/>
    <property type="evidence" value="ECO:0007669"/>
    <property type="project" value="TreeGrafter"/>
</dbReference>
<dbReference type="GO" id="GO:0005737">
    <property type="term" value="C:cytoplasm"/>
    <property type="evidence" value="ECO:0007669"/>
    <property type="project" value="TreeGrafter"/>
</dbReference>
<dbReference type="Pfam" id="PF23312">
    <property type="entry name" value="UBA_SIK3"/>
    <property type="match status" value="1"/>
</dbReference>
<dbReference type="PROSITE" id="PS00108">
    <property type="entry name" value="PROTEIN_KINASE_ST"/>
    <property type="match status" value="1"/>
</dbReference>